<dbReference type="Gene3D" id="3.40.190.170">
    <property type="entry name" value="Bacterial extracellular solute-binding protein, family 7"/>
    <property type="match status" value="1"/>
</dbReference>
<dbReference type="Pfam" id="PF03480">
    <property type="entry name" value="DctP"/>
    <property type="match status" value="1"/>
</dbReference>
<proteinExistence type="predicted"/>
<evidence type="ECO:0000313" key="4">
    <source>
        <dbReference type="Proteomes" id="UP001205890"/>
    </source>
</evidence>
<dbReference type="PANTHER" id="PTHR33376:SF15">
    <property type="entry name" value="BLL6794 PROTEIN"/>
    <property type="match status" value="1"/>
</dbReference>
<reference evidence="3 4" key="1">
    <citation type="submission" date="2022-07" db="EMBL/GenBank/DDBJ databases">
        <authorList>
            <person name="Li W.-J."/>
            <person name="Deng Q.-Q."/>
        </authorList>
    </citation>
    <scope>NUCLEOTIDE SEQUENCE [LARGE SCALE GENOMIC DNA]</scope>
    <source>
        <strain evidence="3 4">SYSU M60028</strain>
    </source>
</reference>
<evidence type="ECO:0000313" key="3">
    <source>
        <dbReference type="EMBL" id="MCP8938759.1"/>
    </source>
</evidence>
<protein>
    <recommendedName>
        <fullName evidence="5">C4-dicarboxylate ABC transporter substrate-binding protein</fullName>
    </recommendedName>
</protein>
<organism evidence="3 4">
    <name type="scientific">Alsobacter ponti</name>
    <dbReference type="NCBI Taxonomy" id="2962936"/>
    <lineage>
        <taxon>Bacteria</taxon>
        <taxon>Pseudomonadati</taxon>
        <taxon>Pseudomonadota</taxon>
        <taxon>Alphaproteobacteria</taxon>
        <taxon>Hyphomicrobiales</taxon>
        <taxon>Alsobacteraceae</taxon>
        <taxon>Alsobacter</taxon>
    </lineage>
</organism>
<name>A0ABT1LB93_9HYPH</name>
<dbReference type="Proteomes" id="UP001205890">
    <property type="component" value="Unassembled WGS sequence"/>
</dbReference>
<dbReference type="InterPro" id="IPR038404">
    <property type="entry name" value="TRAP_DctP_sf"/>
</dbReference>
<dbReference type="EMBL" id="JANCLU010000007">
    <property type="protein sequence ID" value="MCP8938759.1"/>
    <property type="molecule type" value="Genomic_DNA"/>
</dbReference>
<comment type="caution">
    <text evidence="3">The sequence shown here is derived from an EMBL/GenBank/DDBJ whole genome shotgun (WGS) entry which is preliminary data.</text>
</comment>
<gene>
    <name evidence="3" type="ORF">NK718_09560</name>
</gene>
<dbReference type="RefSeq" id="WP_254740982.1">
    <property type="nucleotide sequence ID" value="NZ_JANCLU010000007.1"/>
</dbReference>
<feature type="signal peptide" evidence="2">
    <location>
        <begin position="1"/>
        <end position="23"/>
    </location>
</feature>
<evidence type="ECO:0000256" key="1">
    <source>
        <dbReference type="ARBA" id="ARBA00022729"/>
    </source>
</evidence>
<feature type="chain" id="PRO_5045170010" description="C4-dicarboxylate ABC transporter substrate-binding protein" evidence="2">
    <location>
        <begin position="24"/>
        <end position="337"/>
    </location>
</feature>
<evidence type="ECO:0000256" key="2">
    <source>
        <dbReference type="SAM" id="SignalP"/>
    </source>
</evidence>
<sequence length="337" mass="37120">MRLAISGIVAGMLGLAGLGAAEAETLNWVTYKPQGAGDPQAVTTQWFANEVERRSGGKHKIRIHWGGSVAGINEIPTAIENGVGDLGDVVTPYFPDQLLINNAISYFWPQPNSSIELGLLMNVWHQTYPQFPEELAKYKLKLIGLRPLEAYGMICNKPVRSVEDFKGLRVRSYGFALPALIKALGGVPVSMGTPETYEGLERKILDCSPVGPTLAAGWKYDEVAKYYVELPLGASWGHLIAINIDKFNKLPKDLQADLESIGREYLVQYTTEMMKAENVVRKRWKDTGKVEVLPFPAGDFAKVVSNDPGIKAVQDEWIKRAKATGLSTDEIVKALNF</sequence>
<keyword evidence="4" id="KW-1185">Reference proteome</keyword>
<evidence type="ECO:0008006" key="5">
    <source>
        <dbReference type="Google" id="ProtNLM"/>
    </source>
</evidence>
<keyword evidence="1 2" id="KW-0732">Signal</keyword>
<dbReference type="InterPro" id="IPR018389">
    <property type="entry name" value="DctP_fam"/>
</dbReference>
<dbReference type="PANTHER" id="PTHR33376">
    <property type="match status" value="1"/>
</dbReference>
<accession>A0ABT1LB93</accession>